<dbReference type="Proteomes" id="UP001459277">
    <property type="component" value="Unassembled WGS sequence"/>
</dbReference>
<dbReference type="InterPro" id="IPR041118">
    <property type="entry name" value="Rx_N"/>
</dbReference>
<keyword evidence="2" id="KW-0547">Nucleotide-binding</keyword>
<keyword evidence="3" id="KW-0611">Plant defense</keyword>
<evidence type="ECO:0000313" key="5">
    <source>
        <dbReference type="EMBL" id="KAL0006396.1"/>
    </source>
</evidence>
<proteinExistence type="predicted"/>
<protein>
    <recommendedName>
        <fullName evidence="4">Disease resistance N-terminal domain-containing protein</fullName>
    </recommendedName>
</protein>
<gene>
    <name evidence="5" type="ORF">SO802_013957</name>
</gene>
<evidence type="ECO:0000256" key="3">
    <source>
        <dbReference type="ARBA" id="ARBA00022821"/>
    </source>
</evidence>
<dbReference type="EMBL" id="JAZDWU010000004">
    <property type="protein sequence ID" value="KAL0006396.1"/>
    <property type="molecule type" value="Genomic_DNA"/>
</dbReference>
<reference evidence="5 6" key="1">
    <citation type="submission" date="2024-01" db="EMBL/GenBank/DDBJ databases">
        <title>A telomere-to-telomere, gap-free genome of sweet tea (Lithocarpus litseifolius).</title>
        <authorList>
            <person name="Zhou J."/>
        </authorList>
    </citation>
    <scope>NUCLEOTIDE SEQUENCE [LARGE SCALE GENOMIC DNA]</scope>
    <source>
        <strain evidence="5">Zhou-2022a</strain>
        <tissue evidence="5">Leaf</tissue>
    </source>
</reference>
<sequence>MAGALLSAIVKKEFAYLPFISSEFALTASVDKEVQKLETKFHTIQAVLNDAEKRQLKEVAKAIVEALGVRDFSTTELQSLGPGCTPSC</sequence>
<name>A0AAW2DCJ8_9ROSI</name>
<evidence type="ECO:0000313" key="6">
    <source>
        <dbReference type="Proteomes" id="UP001459277"/>
    </source>
</evidence>
<dbReference type="Gene3D" id="1.20.5.4130">
    <property type="match status" value="1"/>
</dbReference>
<evidence type="ECO:0000256" key="2">
    <source>
        <dbReference type="ARBA" id="ARBA00022741"/>
    </source>
</evidence>
<dbReference type="AlphaFoldDB" id="A0AAW2DCJ8"/>
<dbReference type="GO" id="GO:0000166">
    <property type="term" value="F:nucleotide binding"/>
    <property type="evidence" value="ECO:0007669"/>
    <property type="project" value="UniProtKB-KW"/>
</dbReference>
<evidence type="ECO:0000259" key="4">
    <source>
        <dbReference type="Pfam" id="PF18052"/>
    </source>
</evidence>
<keyword evidence="6" id="KW-1185">Reference proteome</keyword>
<dbReference type="GO" id="GO:0006952">
    <property type="term" value="P:defense response"/>
    <property type="evidence" value="ECO:0007669"/>
    <property type="project" value="UniProtKB-KW"/>
</dbReference>
<keyword evidence="1" id="KW-0677">Repeat</keyword>
<accession>A0AAW2DCJ8</accession>
<feature type="domain" description="Disease resistance N-terminal" evidence="4">
    <location>
        <begin position="19"/>
        <end position="58"/>
    </location>
</feature>
<evidence type="ECO:0000256" key="1">
    <source>
        <dbReference type="ARBA" id="ARBA00022737"/>
    </source>
</evidence>
<comment type="caution">
    <text evidence="5">The sequence shown here is derived from an EMBL/GenBank/DDBJ whole genome shotgun (WGS) entry which is preliminary data.</text>
</comment>
<organism evidence="5 6">
    <name type="scientific">Lithocarpus litseifolius</name>
    <dbReference type="NCBI Taxonomy" id="425828"/>
    <lineage>
        <taxon>Eukaryota</taxon>
        <taxon>Viridiplantae</taxon>
        <taxon>Streptophyta</taxon>
        <taxon>Embryophyta</taxon>
        <taxon>Tracheophyta</taxon>
        <taxon>Spermatophyta</taxon>
        <taxon>Magnoliopsida</taxon>
        <taxon>eudicotyledons</taxon>
        <taxon>Gunneridae</taxon>
        <taxon>Pentapetalae</taxon>
        <taxon>rosids</taxon>
        <taxon>fabids</taxon>
        <taxon>Fagales</taxon>
        <taxon>Fagaceae</taxon>
        <taxon>Lithocarpus</taxon>
    </lineage>
</organism>
<dbReference type="Pfam" id="PF18052">
    <property type="entry name" value="Rx_N"/>
    <property type="match status" value="1"/>
</dbReference>